<dbReference type="Pfam" id="PF02646">
    <property type="entry name" value="RmuC"/>
    <property type="match status" value="1"/>
</dbReference>
<feature type="region of interest" description="Disordered" evidence="6">
    <location>
        <begin position="493"/>
        <end position="534"/>
    </location>
</feature>
<sequence length="534" mass="57571">MENVGILLVALLVGVALGALGAWLVLRRSAAVEVVEDAAAADRLRAAEASARAEAERARAEHAGAELRVREAQADAERARRGIAEERTAAAEARSEAAAALAQVASLEACRTAAVAERDTALARAAEIAADRDALVKEFKVLSGQALDEQGRKVDASAEARLRQTEMLMAPIKESLAKFDARLGEVEQARVTMATELAQQVRAVQFTGEQLRKETHALSTALRKPHVRGAWGELQLKRVAEVAGMVEYCDFVQQSTTTTSEDRVIRPDLKVTLAEGKFVYVDAKVPLSAFLDAQETEDERDREHHLAQFARNVRSHVDALGGKNYWKADPGTPEFVVMFVPNEALGFEAMRLIPDLHEYASARNIVVATPSTLIALLRAVAYGWKQAKLAESAAEVSQLGRELYDRLGTMGGNVDRLGRALGSAVKAYNATVGSLETRVLVTARRFRDLNVTDAELAPLGTVEEPLRQVAAPELVADAAGVPTLVGRVVADDAPADASAPRLPEQDELLRPEPGLEEVVDATHPLPARPARKRA</sequence>
<dbReference type="Proteomes" id="UP001434337">
    <property type="component" value="Chromosome"/>
</dbReference>
<evidence type="ECO:0000256" key="6">
    <source>
        <dbReference type="SAM" id="MobiDB-lite"/>
    </source>
</evidence>
<comment type="function">
    <text evidence="1">Involved in DNA recombination.</text>
</comment>
<keyword evidence="3 5" id="KW-0175">Coiled coil</keyword>
<evidence type="ECO:0000256" key="3">
    <source>
        <dbReference type="ARBA" id="ARBA00023054"/>
    </source>
</evidence>
<dbReference type="PANTHER" id="PTHR30563">
    <property type="entry name" value="DNA RECOMBINATION PROTEIN RMUC"/>
    <property type="match status" value="1"/>
</dbReference>
<accession>A0ABZ3C509</accession>
<dbReference type="RefSeq" id="WP_342372126.1">
    <property type="nucleotide sequence ID" value="NZ_CP115965.1"/>
</dbReference>
<protein>
    <submittedName>
        <fullName evidence="7">DNA recombination protein RmuC</fullName>
    </submittedName>
</protein>
<evidence type="ECO:0000256" key="2">
    <source>
        <dbReference type="ARBA" id="ARBA00009840"/>
    </source>
</evidence>
<feature type="coiled-coil region" evidence="5">
    <location>
        <begin position="41"/>
        <end position="103"/>
    </location>
</feature>
<evidence type="ECO:0000256" key="5">
    <source>
        <dbReference type="SAM" id="Coils"/>
    </source>
</evidence>
<name>A0ABZ3C509_9ACTN</name>
<dbReference type="InterPro" id="IPR003798">
    <property type="entry name" value="DNA_recombination_RmuC"/>
</dbReference>
<dbReference type="PANTHER" id="PTHR30563:SF0">
    <property type="entry name" value="DNA RECOMBINATION PROTEIN RMUC"/>
    <property type="match status" value="1"/>
</dbReference>
<dbReference type="EMBL" id="CP115965">
    <property type="protein sequence ID" value="WZW97885.1"/>
    <property type="molecule type" value="Genomic_DNA"/>
</dbReference>
<organism evidence="7 8">
    <name type="scientific">Propioniciclava soli</name>
    <dbReference type="NCBI Taxonomy" id="2775081"/>
    <lineage>
        <taxon>Bacteria</taxon>
        <taxon>Bacillati</taxon>
        <taxon>Actinomycetota</taxon>
        <taxon>Actinomycetes</taxon>
        <taxon>Propionibacteriales</taxon>
        <taxon>Propionibacteriaceae</taxon>
        <taxon>Propioniciclava</taxon>
    </lineage>
</organism>
<keyword evidence="8" id="KW-1185">Reference proteome</keyword>
<evidence type="ECO:0000256" key="4">
    <source>
        <dbReference type="ARBA" id="ARBA00023172"/>
    </source>
</evidence>
<evidence type="ECO:0000256" key="1">
    <source>
        <dbReference type="ARBA" id="ARBA00003416"/>
    </source>
</evidence>
<evidence type="ECO:0000313" key="7">
    <source>
        <dbReference type="EMBL" id="WZW97885.1"/>
    </source>
</evidence>
<gene>
    <name evidence="7" type="ORF">PCC79_13425</name>
</gene>
<reference evidence="7 8" key="1">
    <citation type="journal article" date="2023" name="Environ Microbiome">
        <title>A coral-associated actinobacterium mitigates coral bleaching under heat stress.</title>
        <authorList>
            <person name="Li J."/>
            <person name="Zou Y."/>
            <person name="Li Q."/>
            <person name="Zhang J."/>
            <person name="Bourne D.G."/>
            <person name="Lyu Y."/>
            <person name="Liu C."/>
            <person name="Zhang S."/>
        </authorList>
    </citation>
    <scope>NUCLEOTIDE SEQUENCE [LARGE SCALE GENOMIC DNA]</scope>
    <source>
        <strain evidence="7 8">SCSIO 13291</strain>
    </source>
</reference>
<keyword evidence="4" id="KW-0233">DNA recombination</keyword>
<proteinExistence type="inferred from homology"/>
<evidence type="ECO:0000313" key="8">
    <source>
        <dbReference type="Proteomes" id="UP001434337"/>
    </source>
</evidence>
<comment type="similarity">
    <text evidence="2">Belongs to the RmuC family.</text>
</comment>